<keyword evidence="2" id="KW-0698">rRNA processing</keyword>
<proteinExistence type="predicted"/>
<evidence type="ECO:0000256" key="4">
    <source>
        <dbReference type="ARBA" id="ARBA00023242"/>
    </source>
</evidence>
<evidence type="ECO:0000256" key="1">
    <source>
        <dbReference type="ARBA" id="ARBA00004604"/>
    </source>
</evidence>
<dbReference type="GO" id="GO:0000462">
    <property type="term" value="P:maturation of SSU-rRNA from tricistronic rRNA transcript (SSU-rRNA, 5.8S rRNA, LSU-rRNA)"/>
    <property type="evidence" value="ECO:0007669"/>
    <property type="project" value="InterPro"/>
</dbReference>
<dbReference type="Pfam" id="PF08640">
    <property type="entry name" value="U3_assoc_6"/>
    <property type="match status" value="1"/>
</dbReference>
<dbReference type="InterPro" id="IPR056907">
    <property type="entry name" value="UTP6_C"/>
</dbReference>
<evidence type="ECO:0000256" key="3">
    <source>
        <dbReference type="ARBA" id="ARBA00022737"/>
    </source>
</evidence>
<dbReference type="InterPro" id="IPR013949">
    <property type="entry name" value="Utp6"/>
</dbReference>
<keyword evidence="8" id="KW-1185">Reference proteome</keyword>
<evidence type="ECO:0008006" key="9">
    <source>
        <dbReference type="Google" id="ProtNLM"/>
    </source>
</evidence>
<dbReference type="SUPFAM" id="SSF48452">
    <property type="entry name" value="TPR-like"/>
    <property type="match status" value="1"/>
</dbReference>
<evidence type="ECO:0000313" key="7">
    <source>
        <dbReference type="EMBL" id="VEN40546.1"/>
    </source>
</evidence>
<accession>A0A653BZ09</accession>
<gene>
    <name evidence="7" type="ORF">CALMAC_LOCUS4680</name>
</gene>
<organism evidence="7 8">
    <name type="scientific">Callosobruchus maculatus</name>
    <name type="common">Southern cowpea weevil</name>
    <name type="synonym">Pulse bruchid</name>
    <dbReference type="NCBI Taxonomy" id="64391"/>
    <lineage>
        <taxon>Eukaryota</taxon>
        <taxon>Metazoa</taxon>
        <taxon>Ecdysozoa</taxon>
        <taxon>Arthropoda</taxon>
        <taxon>Hexapoda</taxon>
        <taxon>Insecta</taxon>
        <taxon>Pterygota</taxon>
        <taxon>Neoptera</taxon>
        <taxon>Endopterygota</taxon>
        <taxon>Coleoptera</taxon>
        <taxon>Polyphaga</taxon>
        <taxon>Cucujiformia</taxon>
        <taxon>Chrysomeloidea</taxon>
        <taxon>Chrysomelidae</taxon>
        <taxon>Bruchinae</taxon>
        <taxon>Bruchini</taxon>
        <taxon>Callosobruchus</taxon>
    </lineage>
</organism>
<comment type="subcellular location">
    <subcellularLocation>
        <location evidence="1">Nucleus</location>
        <location evidence="1">Nucleolus</location>
    </subcellularLocation>
</comment>
<dbReference type="Pfam" id="PF24892">
    <property type="entry name" value="UTP6_C"/>
    <property type="match status" value="1"/>
</dbReference>
<evidence type="ECO:0000259" key="6">
    <source>
        <dbReference type="Pfam" id="PF24892"/>
    </source>
</evidence>
<dbReference type="PANTHER" id="PTHR23271">
    <property type="entry name" value="HEPATOCELLULAR CARCINOMA-ASSOCIATED ANTIGEN 66"/>
    <property type="match status" value="1"/>
</dbReference>
<dbReference type="Proteomes" id="UP000410492">
    <property type="component" value="Unassembled WGS sequence"/>
</dbReference>
<sequence length="597" mass="70257">MSELVESHLESMTDELAELKRIKLFSPEEVKLIVKTRKEHEYRINGVTKHKEDYIAYIMYEKAVLKDIRIRRNKLGIADKKGAIEYKIIKRIHKLYENAIQRYSDDFPLSLSYFKFCKDANFQQTASLIIQNMTKKFIHIPEAWLVAASWYLKSDLNQALNMIYKGITHHKDNQDLYCEAVKLELYNRGKNNIREESQESQKATESEINSCKKIKTYIEAACEHIKDYNFLLKILSMLETYPFTKEVQDSIVTMLLEKHSDEETVWSALAQREFKGHYYQVPPEFQNSKSKKFRRKRSLEKFEEGIEVMKQKNPDKVPVLWGICLDWLVDEFRQQPLLNIVRQSDVLDMFEKASKSTALEEKYYVIWAQLEDDQTKVLQVIEKGLEANPASLSLWRLRLKYFGMQNNTKEFNECFSKAVFHVQSKSAPLWVAAIGYHTLNSTEDVVEAIFKKAVASPKEISDIFKPEYIEWLTLHKGINEARQTYLELAKKKPYCKELHNAMAKIEEIEMQPDVVKLENIYKLACEQFGHEDCDVWITLVEFYYKHRIALMECDPKFDLTEPVYAVHQEAKKKLGDQSFLWANFQEKFRLISQTAPL</sequence>
<dbReference type="EMBL" id="CAACVG010006550">
    <property type="protein sequence ID" value="VEN40546.1"/>
    <property type="molecule type" value="Genomic_DNA"/>
</dbReference>
<dbReference type="GO" id="GO:0034388">
    <property type="term" value="C:Pwp2p-containing subcomplex of 90S preribosome"/>
    <property type="evidence" value="ECO:0007669"/>
    <property type="project" value="TreeGrafter"/>
</dbReference>
<reference evidence="7 8" key="1">
    <citation type="submission" date="2019-01" db="EMBL/GenBank/DDBJ databases">
        <authorList>
            <person name="Sayadi A."/>
        </authorList>
    </citation>
    <scope>NUCLEOTIDE SEQUENCE [LARGE SCALE GENOMIC DNA]</scope>
</reference>
<protein>
    <recommendedName>
        <fullName evidence="9">U3 small nucleolar RNA-associated protein 6 homolog</fullName>
    </recommendedName>
</protein>
<dbReference type="PANTHER" id="PTHR23271:SF1">
    <property type="entry name" value="U3 SMALL NUCLEOLAR RNA-ASSOCIATED PROTEIN 6 HOMOLOG"/>
    <property type="match status" value="1"/>
</dbReference>
<name>A0A653BZ09_CALMS</name>
<dbReference type="AlphaFoldDB" id="A0A653BZ09"/>
<evidence type="ECO:0000313" key="8">
    <source>
        <dbReference type="Proteomes" id="UP000410492"/>
    </source>
</evidence>
<keyword evidence="4" id="KW-0539">Nucleus</keyword>
<feature type="domain" description="U3 small nucleolar RNA-associated protein 6 N-terminal" evidence="5">
    <location>
        <begin position="9"/>
        <end position="91"/>
    </location>
</feature>
<feature type="domain" description="U3 small nucleolar RNA-associated protein 6 homolog C-terminal" evidence="6">
    <location>
        <begin position="300"/>
        <end position="542"/>
    </location>
</feature>
<evidence type="ECO:0000259" key="5">
    <source>
        <dbReference type="Pfam" id="PF08640"/>
    </source>
</evidence>
<dbReference type="OrthoDB" id="28112at2759"/>
<dbReference type="InterPro" id="IPR011990">
    <property type="entry name" value="TPR-like_helical_dom_sf"/>
</dbReference>
<dbReference type="GO" id="GO:0030515">
    <property type="term" value="F:snoRNA binding"/>
    <property type="evidence" value="ECO:0007669"/>
    <property type="project" value="InterPro"/>
</dbReference>
<dbReference type="Gene3D" id="1.25.40.10">
    <property type="entry name" value="Tetratricopeptide repeat domain"/>
    <property type="match status" value="1"/>
</dbReference>
<evidence type="ECO:0000256" key="2">
    <source>
        <dbReference type="ARBA" id="ARBA00022552"/>
    </source>
</evidence>
<keyword evidence="3" id="KW-0677">Repeat</keyword>
<dbReference type="GO" id="GO:0032040">
    <property type="term" value="C:small-subunit processome"/>
    <property type="evidence" value="ECO:0007669"/>
    <property type="project" value="TreeGrafter"/>
</dbReference>
<dbReference type="InterPro" id="IPR055347">
    <property type="entry name" value="UTP6_N"/>
</dbReference>